<evidence type="ECO:0000259" key="3">
    <source>
        <dbReference type="Pfam" id="PF08719"/>
    </source>
</evidence>
<organism evidence="4 5">
    <name type="scientific">Tessaracoccus lubricantis</name>
    <dbReference type="NCBI Taxonomy" id="545543"/>
    <lineage>
        <taxon>Bacteria</taxon>
        <taxon>Bacillati</taxon>
        <taxon>Actinomycetota</taxon>
        <taxon>Actinomycetes</taxon>
        <taxon>Propionibacteriales</taxon>
        <taxon>Propionibacteriaceae</taxon>
        <taxon>Tessaracoccus</taxon>
    </lineage>
</organism>
<accession>A0ABP9FEW5</accession>
<dbReference type="RefSeq" id="WP_345581468.1">
    <property type="nucleotide sequence ID" value="NZ_BAABLV010000024.1"/>
</dbReference>
<gene>
    <name evidence="4" type="ORF">GCM10025789_15500</name>
</gene>
<proteinExistence type="predicted"/>
<dbReference type="Pfam" id="PF08719">
    <property type="entry name" value="NADAR"/>
    <property type="match status" value="1"/>
</dbReference>
<evidence type="ECO:0000256" key="2">
    <source>
        <dbReference type="ARBA" id="ARBA00000751"/>
    </source>
</evidence>
<sequence length="185" mass="20687">MVLLEPLSVADLRASVSAGVRPHYLLFWGHTPDVPGQLDRGCLSENYQADFEADGEVFRTAQHYVTWRKAQLFGDHHAAQRVLRAEAPTKARAIGRSVRPFNDEVWKRHRFEIAVAANLAKFGAHPHLLQYLKSTGSKILVEASPIDRVWGIGLSSDDPAAREPARWPGLNIQGFALMEARRQLS</sequence>
<protein>
    <submittedName>
        <fullName evidence="4">NADAR domain-containing protein</fullName>
    </submittedName>
</protein>
<dbReference type="Gene3D" id="1.10.357.40">
    <property type="entry name" value="YbiA-like"/>
    <property type="match status" value="1"/>
</dbReference>
<reference evidence="5" key="1">
    <citation type="journal article" date="2019" name="Int. J. Syst. Evol. Microbiol.">
        <title>The Global Catalogue of Microorganisms (GCM) 10K type strain sequencing project: providing services to taxonomists for standard genome sequencing and annotation.</title>
        <authorList>
            <consortium name="The Broad Institute Genomics Platform"/>
            <consortium name="The Broad Institute Genome Sequencing Center for Infectious Disease"/>
            <person name="Wu L."/>
            <person name="Ma J."/>
        </authorList>
    </citation>
    <scope>NUCLEOTIDE SEQUENCE [LARGE SCALE GENOMIC DNA]</scope>
    <source>
        <strain evidence="5">JCM 19125</strain>
    </source>
</reference>
<comment type="caution">
    <text evidence="4">The sequence shown here is derived from an EMBL/GenBank/DDBJ whole genome shotgun (WGS) entry which is preliminary data.</text>
</comment>
<feature type="domain" description="NADAR" evidence="3">
    <location>
        <begin position="27"/>
        <end position="184"/>
    </location>
</feature>
<dbReference type="EMBL" id="BAABLV010000024">
    <property type="protein sequence ID" value="GAA4898473.1"/>
    <property type="molecule type" value="Genomic_DNA"/>
</dbReference>
<evidence type="ECO:0000313" key="5">
    <source>
        <dbReference type="Proteomes" id="UP001501521"/>
    </source>
</evidence>
<dbReference type="InterPro" id="IPR037238">
    <property type="entry name" value="YbiA-like_sf"/>
</dbReference>
<keyword evidence="5" id="KW-1185">Reference proteome</keyword>
<dbReference type="NCBIfam" id="TIGR02464">
    <property type="entry name" value="ribofla_fusion"/>
    <property type="match status" value="1"/>
</dbReference>
<evidence type="ECO:0000313" key="4">
    <source>
        <dbReference type="EMBL" id="GAA4898473.1"/>
    </source>
</evidence>
<dbReference type="Proteomes" id="UP001501521">
    <property type="component" value="Unassembled WGS sequence"/>
</dbReference>
<comment type="catalytic activity">
    <reaction evidence="1">
        <text>5-amino-6-(5-phospho-D-ribosylamino)uracil + H2O = 5,6-diaminouracil + D-ribose 5-phosphate</text>
        <dbReference type="Rhea" id="RHEA:55020"/>
        <dbReference type="ChEBI" id="CHEBI:15377"/>
        <dbReference type="ChEBI" id="CHEBI:46252"/>
        <dbReference type="ChEBI" id="CHEBI:58453"/>
        <dbReference type="ChEBI" id="CHEBI:78346"/>
    </reaction>
</comment>
<comment type="catalytic activity">
    <reaction evidence="2">
        <text>2,5-diamino-6-hydroxy-4-(5-phosphoribosylamino)-pyrimidine + H2O = 2,5,6-triamino-4-hydroxypyrimidine + D-ribose 5-phosphate</text>
        <dbReference type="Rhea" id="RHEA:23436"/>
        <dbReference type="ChEBI" id="CHEBI:15377"/>
        <dbReference type="ChEBI" id="CHEBI:58614"/>
        <dbReference type="ChEBI" id="CHEBI:78346"/>
        <dbReference type="ChEBI" id="CHEBI:137796"/>
    </reaction>
</comment>
<evidence type="ECO:0000256" key="1">
    <source>
        <dbReference type="ARBA" id="ARBA00000022"/>
    </source>
</evidence>
<dbReference type="SUPFAM" id="SSF143990">
    <property type="entry name" value="YbiA-like"/>
    <property type="match status" value="1"/>
</dbReference>
<dbReference type="InterPro" id="IPR012816">
    <property type="entry name" value="NADAR"/>
</dbReference>
<name>A0ABP9FEW5_9ACTN</name>
<dbReference type="CDD" id="cd15457">
    <property type="entry name" value="NADAR"/>
    <property type="match status" value="1"/>
</dbReference>